<organism evidence="1 2">
    <name type="scientific">Aestuariibaculum marinum</name>
    <dbReference type="NCBI Taxonomy" id="2683592"/>
    <lineage>
        <taxon>Bacteria</taxon>
        <taxon>Pseudomonadati</taxon>
        <taxon>Bacteroidota</taxon>
        <taxon>Flavobacteriia</taxon>
        <taxon>Flavobacteriales</taxon>
        <taxon>Flavobacteriaceae</taxon>
    </lineage>
</organism>
<dbReference type="InterPro" id="IPR032299">
    <property type="entry name" value="DUF4843"/>
</dbReference>
<keyword evidence="2" id="KW-1185">Reference proteome</keyword>
<dbReference type="Proteomes" id="UP000621516">
    <property type="component" value="Unassembled WGS sequence"/>
</dbReference>
<dbReference type="Pfam" id="PF16132">
    <property type="entry name" value="DUF4843"/>
    <property type="match status" value="1"/>
</dbReference>
<gene>
    <name evidence="1" type="ORF">ICJ85_13125</name>
</gene>
<name>A0A8J6Q7L6_9FLAO</name>
<evidence type="ECO:0000313" key="1">
    <source>
        <dbReference type="EMBL" id="MBD0824958.1"/>
    </source>
</evidence>
<proteinExistence type="predicted"/>
<dbReference type="EMBL" id="JACVXD010000008">
    <property type="protein sequence ID" value="MBD0824958.1"/>
    <property type="molecule type" value="Genomic_DNA"/>
</dbReference>
<reference evidence="1 2" key="1">
    <citation type="journal article" date="2018" name="J. Microbiol.">
        <title>Aestuariibaculum marinum sp. nov., a marine bacterium isolated from seawater in South Korea.</title>
        <authorList>
            <person name="Choi J."/>
            <person name="Lee D."/>
            <person name="Jang J.H."/>
            <person name="Cha S."/>
            <person name="Seo T."/>
        </authorList>
    </citation>
    <scope>NUCLEOTIDE SEQUENCE [LARGE SCALE GENOMIC DNA]</scope>
    <source>
        <strain evidence="1 2">IP7</strain>
    </source>
</reference>
<evidence type="ECO:0000313" key="2">
    <source>
        <dbReference type="Proteomes" id="UP000621516"/>
    </source>
</evidence>
<dbReference type="AlphaFoldDB" id="A0A8J6Q7L6"/>
<sequence>MLTDKFEMMKQNVLKITGALLLALIGFTSCSEDAIEPWKSSDYIHFAGGYTNFFSFVYAGSDVQKDTVTFRLNIAGNISSKDRMFKVKQAKSYGFIYEEDDFGNIIDSAFIELPNQAKVGVHFEDFSNETLIVPSDSLGAYFDVVLLRDQSLKDNDFSLSLEVEETTDFKPGNAALQKINLTISDKIVEPKLWRSWYVGNTTVFSVMGYYGKVKHQLIIDATGQRWDDNFIQYELTEEYLVFYKNLAVLELNKINEEREAQGLHKLREDDSNPNSEVEFF</sequence>
<dbReference type="PROSITE" id="PS51257">
    <property type="entry name" value="PROKAR_LIPOPROTEIN"/>
    <property type="match status" value="1"/>
</dbReference>
<protein>
    <submittedName>
        <fullName evidence="1">DUF4843 domain-containing protein</fullName>
    </submittedName>
</protein>
<comment type="caution">
    <text evidence="1">The sequence shown here is derived from an EMBL/GenBank/DDBJ whole genome shotgun (WGS) entry which is preliminary data.</text>
</comment>
<accession>A0A8J6Q7L6</accession>
<dbReference type="RefSeq" id="WP_188224252.1">
    <property type="nucleotide sequence ID" value="NZ_JACVXD010000008.1"/>
</dbReference>